<reference evidence="4 5" key="1">
    <citation type="journal article" date="2020" name="bioRxiv">
        <title>Sequence and annotation of 42 cannabis genomes reveals extensive copy number variation in cannabinoid synthesis and pathogen resistance genes.</title>
        <authorList>
            <person name="Mckernan K.J."/>
            <person name="Helbert Y."/>
            <person name="Kane L.T."/>
            <person name="Ebling H."/>
            <person name="Zhang L."/>
            <person name="Liu B."/>
            <person name="Eaton Z."/>
            <person name="Mclaughlin S."/>
            <person name="Kingan S."/>
            <person name="Baybayan P."/>
            <person name="Concepcion G."/>
            <person name="Jordan M."/>
            <person name="Riva A."/>
            <person name="Barbazuk W."/>
            <person name="Harkins T."/>
        </authorList>
    </citation>
    <scope>NUCLEOTIDE SEQUENCE [LARGE SCALE GENOMIC DNA]</scope>
    <source>
        <strain evidence="4 5">cv. Jamaican Lion 4</strain>
        <strain evidence="3">Father</strain>
        <strain evidence="2">Mother</strain>
        <tissue evidence="3">Leaf</tissue>
    </source>
</reference>
<organism evidence="3 5">
    <name type="scientific">Cannabis sativa</name>
    <name type="common">Hemp</name>
    <name type="synonym">Marijuana</name>
    <dbReference type="NCBI Taxonomy" id="3483"/>
    <lineage>
        <taxon>Eukaryota</taxon>
        <taxon>Viridiplantae</taxon>
        <taxon>Streptophyta</taxon>
        <taxon>Embryophyta</taxon>
        <taxon>Tracheophyta</taxon>
        <taxon>Spermatophyta</taxon>
        <taxon>Magnoliopsida</taxon>
        <taxon>eudicotyledons</taxon>
        <taxon>Gunneridae</taxon>
        <taxon>Pentapetalae</taxon>
        <taxon>rosids</taxon>
        <taxon>fabids</taxon>
        <taxon>Rosales</taxon>
        <taxon>Cannabaceae</taxon>
        <taxon>Cannabis</taxon>
    </lineage>
</organism>
<keyword evidence="5" id="KW-1185">Reference proteome</keyword>
<protein>
    <submittedName>
        <fullName evidence="3">Uncharacterized protein</fullName>
    </submittedName>
</protein>
<dbReference type="PANTHER" id="PTHR35997">
    <property type="entry name" value="COTTON FIBER PROTEIN-RELATED"/>
    <property type="match status" value="1"/>
</dbReference>
<sequence length="84" mass="10280">MKLDDDNNNMKKKSHVLKRSETENMNHNEINYYHHDHVHVDNDNEFYSTLSDEELNKRVEEFIQRFNKQIRLQARSLFNFVITL</sequence>
<evidence type="ECO:0000256" key="1">
    <source>
        <dbReference type="SAM" id="MobiDB-lite"/>
    </source>
</evidence>
<evidence type="ECO:0000313" key="2">
    <source>
        <dbReference type="EMBL" id="KAF4350223.1"/>
    </source>
</evidence>
<dbReference type="AlphaFoldDB" id="A0A7J6GFW2"/>
<dbReference type="InterPro" id="IPR008480">
    <property type="entry name" value="DUF761_pln"/>
</dbReference>
<dbReference type="Proteomes" id="UP000525078">
    <property type="component" value="Unassembled WGS sequence"/>
</dbReference>
<evidence type="ECO:0000313" key="4">
    <source>
        <dbReference type="Proteomes" id="UP000525078"/>
    </source>
</evidence>
<feature type="region of interest" description="Disordered" evidence="1">
    <location>
        <begin position="1"/>
        <end position="24"/>
    </location>
</feature>
<dbReference type="PANTHER" id="PTHR35997:SF6">
    <property type="entry name" value="COTTON FIBER PROTEIN"/>
    <property type="match status" value="1"/>
</dbReference>
<dbReference type="Proteomes" id="UP000583929">
    <property type="component" value="Unassembled WGS sequence"/>
</dbReference>
<dbReference type="EMBL" id="JAATIP010000372">
    <property type="protein sequence ID" value="KAF4350223.1"/>
    <property type="molecule type" value="Genomic_DNA"/>
</dbReference>
<dbReference type="Pfam" id="PF05553">
    <property type="entry name" value="DUF761"/>
    <property type="match status" value="1"/>
</dbReference>
<dbReference type="EMBL" id="JAATIQ010000107">
    <property type="protein sequence ID" value="KAF4381851.1"/>
    <property type="molecule type" value="Genomic_DNA"/>
</dbReference>
<comment type="caution">
    <text evidence="3">The sequence shown here is derived from an EMBL/GenBank/DDBJ whole genome shotgun (WGS) entry which is preliminary data.</text>
</comment>
<gene>
    <name evidence="2" type="ORF">F8388_016274</name>
    <name evidence="3" type="ORF">G4B88_001146</name>
</gene>
<evidence type="ECO:0000313" key="5">
    <source>
        <dbReference type="Proteomes" id="UP000583929"/>
    </source>
</evidence>
<evidence type="ECO:0000313" key="3">
    <source>
        <dbReference type="EMBL" id="KAF4381851.1"/>
    </source>
</evidence>
<accession>A0A7J6GFW2</accession>
<name>A0A7J6GFW2_CANSA</name>
<proteinExistence type="predicted"/>